<reference evidence="5" key="1">
    <citation type="submission" date="2021-01" db="EMBL/GenBank/DDBJ databases">
        <authorList>
            <person name="Corre E."/>
            <person name="Pelletier E."/>
            <person name="Niang G."/>
            <person name="Scheremetjew M."/>
            <person name="Finn R."/>
            <person name="Kale V."/>
            <person name="Holt S."/>
            <person name="Cochrane G."/>
            <person name="Meng A."/>
            <person name="Brown T."/>
            <person name="Cohen L."/>
        </authorList>
    </citation>
    <scope>NUCLEOTIDE SEQUENCE</scope>
    <source>
        <strain evidence="5">CCMP494</strain>
    </source>
</reference>
<dbReference type="PANTHER" id="PTHR34290">
    <property type="entry name" value="SI:CH73-390P7.2"/>
    <property type="match status" value="1"/>
</dbReference>
<dbReference type="CDD" id="cd00051">
    <property type="entry name" value="EFh"/>
    <property type="match status" value="1"/>
</dbReference>
<keyword evidence="1" id="KW-0106">Calcium</keyword>
<feature type="region of interest" description="Disordered" evidence="2">
    <location>
        <begin position="814"/>
        <end position="842"/>
    </location>
</feature>
<organism evidence="5">
    <name type="scientific">Micromonas pusilla</name>
    <name type="common">Picoplanktonic green alga</name>
    <name type="synonym">Chromulina pusilla</name>
    <dbReference type="NCBI Taxonomy" id="38833"/>
    <lineage>
        <taxon>Eukaryota</taxon>
        <taxon>Viridiplantae</taxon>
        <taxon>Chlorophyta</taxon>
        <taxon>Mamiellophyceae</taxon>
        <taxon>Mamiellales</taxon>
        <taxon>Mamiellaceae</taxon>
        <taxon>Micromonas</taxon>
    </lineage>
</organism>
<dbReference type="InterPro" id="IPR007263">
    <property type="entry name" value="DCC1-like"/>
</dbReference>
<dbReference type="PANTHER" id="PTHR34290:SF2">
    <property type="entry name" value="OS04G0668800 PROTEIN"/>
    <property type="match status" value="1"/>
</dbReference>
<dbReference type="InterPro" id="IPR044691">
    <property type="entry name" value="DCC1_Trx"/>
</dbReference>
<accession>A0A7S0KYJ9</accession>
<dbReference type="SUPFAM" id="SSF47473">
    <property type="entry name" value="EF-hand"/>
    <property type="match status" value="1"/>
</dbReference>
<evidence type="ECO:0000259" key="3">
    <source>
        <dbReference type="PROSITE" id="PS50222"/>
    </source>
</evidence>
<dbReference type="AlphaFoldDB" id="A0A7S0KYJ9"/>
<protein>
    <recommendedName>
        <fullName evidence="6">Calmodulin</fullName>
    </recommendedName>
</protein>
<dbReference type="GO" id="GO:0015035">
    <property type="term" value="F:protein-disulfide reductase activity"/>
    <property type="evidence" value="ECO:0007669"/>
    <property type="project" value="InterPro"/>
</dbReference>
<evidence type="ECO:0000256" key="2">
    <source>
        <dbReference type="SAM" id="MobiDB-lite"/>
    </source>
</evidence>
<dbReference type="InterPro" id="IPR002048">
    <property type="entry name" value="EF_hand_dom"/>
</dbReference>
<feature type="region of interest" description="Disordered" evidence="2">
    <location>
        <begin position="190"/>
        <end position="273"/>
    </location>
</feature>
<dbReference type="PROSITE" id="PS50222">
    <property type="entry name" value="EF_HAND_2"/>
    <property type="match status" value="2"/>
</dbReference>
<gene>
    <name evidence="5" type="ORF">MSP1404_LOCUS11510</name>
</gene>
<dbReference type="PROSITE" id="PS00018">
    <property type="entry name" value="EF_HAND_1"/>
    <property type="match status" value="1"/>
</dbReference>
<evidence type="ECO:0000256" key="1">
    <source>
        <dbReference type="ARBA" id="ARBA00022837"/>
    </source>
</evidence>
<feature type="domain" description="EF-hand" evidence="3">
    <location>
        <begin position="664"/>
        <end position="699"/>
    </location>
</feature>
<dbReference type="InterPro" id="IPR036249">
    <property type="entry name" value="Thioredoxin-like_sf"/>
</dbReference>
<dbReference type="Pfam" id="PF04134">
    <property type="entry name" value="DCC1-like"/>
    <property type="match status" value="1"/>
</dbReference>
<feature type="domain" description="Thioredoxin" evidence="4">
    <location>
        <begin position="695"/>
        <end position="816"/>
    </location>
</feature>
<feature type="domain" description="EF-hand" evidence="3">
    <location>
        <begin position="628"/>
        <end position="663"/>
    </location>
</feature>
<evidence type="ECO:0000313" key="5">
    <source>
        <dbReference type="EMBL" id="CAD8594106.1"/>
    </source>
</evidence>
<dbReference type="Pfam" id="PF00085">
    <property type="entry name" value="Thioredoxin"/>
    <property type="match status" value="1"/>
</dbReference>
<name>A0A7S0KYJ9_MICPS</name>
<dbReference type="CDD" id="cd02947">
    <property type="entry name" value="TRX_family"/>
    <property type="match status" value="1"/>
</dbReference>
<dbReference type="GO" id="GO:0005509">
    <property type="term" value="F:calcium ion binding"/>
    <property type="evidence" value="ECO:0007669"/>
    <property type="project" value="InterPro"/>
</dbReference>
<dbReference type="SMART" id="SM00054">
    <property type="entry name" value="EFh"/>
    <property type="match status" value="2"/>
</dbReference>
<feature type="compositionally biased region" description="Basic and acidic residues" evidence="2">
    <location>
        <begin position="822"/>
        <end position="842"/>
    </location>
</feature>
<dbReference type="PROSITE" id="PS51352">
    <property type="entry name" value="THIOREDOXIN_2"/>
    <property type="match status" value="1"/>
</dbReference>
<sequence>MATHAVSAMSARAGSFALGNRSASRSAGRCRKASRPVGRPLSTVVRAAAKPRDDQPENWELKYLYDGGCTVCNSLVKLLKSKKGHEKIWFEDISDPKYSPDKNEGITFEEAMATIHVIKSKDANVMTGMEALTALYDITGMGWLFKLAKLPVLSSAAEIAYKVVSKNRQAMGGAADGLLALGRINMEEKGEGSCTDLEGECREKPPPVDEEAEEAARAAEERRAKIAAEKEAEAAKTGGGPTAMNKNPAATSSGGLENAAREKAPTTSGSLSDRRNILGVYDMRRSKSDARALRAAPVDTETGELIDELITIPLDDSELSTVAAALTSIIKHFAWQGNVGIAFPAVRVDTTEEAVNETMDSFDDEVRNMSSSMIAMEDGYAAEKLVTSGKYEEMERLRAEEKRKREKALKAKSGSARLNAPLASQSAEISTAADSRQSRLEVENYLKNAVGRDVVVMSGPEATGYGEMNFRAEKLATGTTICVCLGKTAGIALFDNGILAHNPADVERQLATFNYPRWANAELPREENTPTEEQWKRWAARVEHYLMRIEAVAKPDNFIIAGRGSATFKYWSKHITNLKTPFYNAEQGMNAAVLGAGKGASEILTLRRDTARVRAAIGHAKGLSPQKLDEEQLSAVFDELDEDKSGRLSLEELAVGINRLNVKLTEEEIKELFIEMDYEDTGDINKREFIAWWKDSIGSSGVEIIHTMNEYEQVLDDAEGTDQLTVLMVGVTYCKPCKAFSKKYQDFAERFNGARFIKVFGNENKDMTVLCRDELKVKSTPTFYFFRNKEQVHMHTGANAGKFEKFILENVKEGEPGYGSERQFEDPVEDPKKGEKKASPAR</sequence>
<dbReference type="InterPro" id="IPR018247">
    <property type="entry name" value="EF_Hand_1_Ca_BS"/>
</dbReference>
<proteinExistence type="predicted"/>
<dbReference type="Gene3D" id="3.30.420.40">
    <property type="match status" value="1"/>
</dbReference>
<dbReference type="Pfam" id="PF13499">
    <property type="entry name" value="EF-hand_7"/>
    <property type="match status" value="1"/>
</dbReference>
<feature type="compositionally biased region" description="Polar residues" evidence="2">
    <location>
        <begin position="244"/>
        <end position="255"/>
    </location>
</feature>
<dbReference type="EMBL" id="HBEV01014779">
    <property type="protein sequence ID" value="CAD8594106.1"/>
    <property type="molecule type" value="Transcribed_RNA"/>
</dbReference>
<evidence type="ECO:0000259" key="4">
    <source>
        <dbReference type="PROSITE" id="PS51352"/>
    </source>
</evidence>
<dbReference type="Gene3D" id="1.10.238.10">
    <property type="entry name" value="EF-hand"/>
    <property type="match status" value="1"/>
</dbReference>
<dbReference type="InterPro" id="IPR011992">
    <property type="entry name" value="EF-hand-dom_pair"/>
</dbReference>
<dbReference type="Gene3D" id="3.40.30.10">
    <property type="entry name" value="Glutaredoxin"/>
    <property type="match status" value="1"/>
</dbReference>
<evidence type="ECO:0008006" key="6">
    <source>
        <dbReference type="Google" id="ProtNLM"/>
    </source>
</evidence>
<dbReference type="InterPro" id="IPR013766">
    <property type="entry name" value="Thioredoxin_domain"/>
</dbReference>
<feature type="compositionally biased region" description="Basic and acidic residues" evidence="2">
    <location>
        <begin position="214"/>
        <end position="234"/>
    </location>
</feature>
<dbReference type="SUPFAM" id="SSF52833">
    <property type="entry name" value="Thioredoxin-like"/>
    <property type="match status" value="1"/>
</dbReference>